<dbReference type="Pfam" id="PF02401">
    <property type="entry name" value="LYTB"/>
    <property type="match status" value="1"/>
</dbReference>
<dbReference type="AlphaFoldDB" id="A0A7N2MZI4"/>
<protein>
    <recommendedName>
        <fullName evidence="10">4-hydroxy-3-methylbut-2-enyl diphosphate reductase</fullName>
        <ecNumber evidence="10">1.17.7.4</ecNumber>
    </recommendedName>
</protein>
<dbReference type="EC" id="1.17.7.4" evidence="10"/>
<keyword evidence="3" id="KW-0479">Metal-binding</keyword>
<keyword evidence="4" id="KW-0560">Oxidoreductase</keyword>
<dbReference type="InParanoid" id="A0A7N2MZI4"/>
<dbReference type="Gene3D" id="3.40.1010.20">
    <property type="entry name" value="4-hydroxy-3-methylbut-2-enyl diphosphate reductase, catalytic domain"/>
    <property type="match status" value="1"/>
</dbReference>
<comment type="similarity">
    <text evidence="9">Belongs to the IspH family.</text>
</comment>
<dbReference type="PANTHER" id="PTHR31619:SF5">
    <property type="entry name" value="4-HYDROXY-3-METHYLBUT-2-ENYL DIPHOSPHATE REDUCTASE, CHLOROPLASTIC"/>
    <property type="match status" value="1"/>
</dbReference>
<dbReference type="EMBL" id="LRBV02000011">
    <property type="status" value="NOT_ANNOTATED_CDS"/>
    <property type="molecule type" value="Genomic_DNA"/>
</dbReference>
<keyword evidence="2" id="KW-0004">4Fe-4S</keyword>
<comment type="pathway">
    <text evidence="7">Isoprenoid biosynthesis; isopentenyl diphosphate biosynthesis via DXP pathway; isopentenyl diphosphate from 1-deoxy-D-xylulose 5-phosphate: step 6/6.</text>
</comment>
<evidence type="ECO:0000256" key="6">
    <source>
        <dbReference type="ARBA" id="ARBA00023014"/>
    </source>
</evidence>
<dbReference type="GO" id="GO:0051745">
    <property type="term" value="F:4-hydroxy-3-methylbut-2-enyl diphosphate reductase activity"/>
    <property type="evidence" value="ECO:0007669"/>
    <property type="project" value="UniProtKB-EC"/>
</dbReference>
<dbReference type="GO" id="GO:0051539">
    <property type="term" value="F:4 iron, 4 sulfur cluster binding"/>
    <property type="evidence" value="ECO:0007669"/>
    <property type="project" value="UniProtKB-KW"/>
</dbReference>
<comment type="cofactor">
    <cofactor evidence="1">
        <name>[4Fe-4S] cluster</name>
        <dbReference type="ChEBI" id="CHEBI:49883"/>
    </cofactor>
</comment>
<sequence>MLVLSDKNVQIDDTTCPWVSKVWDTVVKHKKGDYASIIPSKYAHEETVATASFAGKYVIVKNMTEKFIYAVSKGFDPDSDLVKVGMANQTTMLKGETEEIG</sequence>
<dbReference type="EnsemblPlants" id="QL11p040883:mrna">
    <property type="protein sequence ID" value="QL11p040883:mrna"/>
    <property type="gene ID" value="QL11p040883"/>
</dbReference>
<reference evidence="11 12" key="1">
    <citation type="journal article" date="2016" name="G3 (Bethesda)">
        <title>First Draft Assembly and Annotation of the Genome of a California Endemic Oak Quercus lobata Nee (Fagaceae).</title>
        <authorList>
            <person name="Sork V.L."/>
            <person name="Fitz-Gibbon S.T."/>
            <person name="Puiu D."/>
            <person name="Crepeau M."/>
            <person name="Gugger P.F."/>
            <person name="Sherman R."/>
            <person name="Stevens K."/>
            <person name="Langley C.H."/>
            <person name="Pellegrini M."/>
            <person name="Salzberg S.L."/>
        </authorList>
    </citation>
    <scope>NUCLEOTIDE SEQUENCE [LARGE SCALE GENOMIC DNA]</scope>
    <source>
        <strain evidence="11 12">cv. SW786</strain>
    </source>
</reference>
<keyword evidence="5" id="KW-0408">Iron</keyword>
<dbReference type="InterPro" id="IPR003451">
    <property type="entry name" value="LytB/IspH"/>
</dbReference>
<comment type="pathway">
    <text evidence="8">Isoprenoid biosynthesis; dimethylallyl diphosphate biosynthesis; dimethylallyl diphosphate from (2E)-4-hydroxy-3-methylbutenyl diphosphate: step 1/1.</text>
</comment>
<accession>A0A7N2MZI4</accession>
<dbReference type="GO" id="GO:0019288">
    <property type="term" value="P:isopentenyl diphosphate biosynthetic process, methylerythritol 4-phosphate pathway"/>
    <property type="evidence" value="ECO:0007669"/>
    <property type="project" value="InterPro"/>
</dbReference>
<proteinExistence type="inferred from homology"/>
<evidence type="ECO:0000256" key="3">
    <source>
        <dbReference type="ARBA" id="ARBA00022723"/>
    </source>
</evidence>
<keyword evidence="12" id="KW-1185">Reference proteome</keyword>
<evidence type="ECO:0000256" key="1">
    <source>
        <dbReference type="ARBA" id="ARBA00001966"/>
    </source>
</evidence>
<evidence type="ECO:0000256" key="10">
    <source>
        <dbReference type="ARBA" id="ARBA00047177"/>
    </source>
</evidence>
<organism evidence="11 12">
    <name type="scientific">Quercus lobata</name>
    <name type="common">Valley oak</name>
    <dbReference type="NCBI Taxonomy" id="97700"/>
    <lineage>
        <taxon>Eukaryota</taxon>
        <taxon>Viridiplantae</taxon>
        <taxon>Streptophyta</taxon>
        <taxon>Embryophyta</taxon>
        <taxon>Tracheophyta</taxon>
        <taxon>Spermatophyta</taxon>
        <taxon>Magnoliopsida</taxon>
        <taxon>eudicotyledons</taxon>
        <taxon>Gunneridae</taxon>
        <taxon>Pentapetalae</taxon>
        <taxon>rosids</taxon>
        <taxon>fabids</taxon>
        <taxon>Fagales</taxon>
        <taxon>Fagaceae</taxon>
        <taxon>Quercus</taxon>
    </lineage>
</organism>
<evidence type="ECO:0000256" key="9">
    <source>
        <dbReference type="ARBA" id="ARBA00046335"/>
    </source>
</evidence>
<evidence type="ECO:0000256" key="8">
    <source>
        <dbReference type="ARBA" id="ARBA00046314"/>
    </source>
</evidence>
<keyword evidence="6" id="KW-0411">Iron-sulfur</keyword>
<dbReference type="GO" id="GO:0050992">
    <property type="term" value="P:dimethylallyl diphosphate biosynthetic process"/>
    <property type="evidence" value="ECO:0007669"/>
    <property type="project" value="InterPro"/>
</dbReference>
<evidence type="ECO:0000256" key="7">
    <source>
        <dbReference type="ARBA" id="ARBA00046313"/>
    </source>
</evidence>
<evidence type="ECO:0000256" key="4">
    <source>
        <dbReference type="ARBA" id="ARBA00023002"/>
    </source>
</evidence>
<evidence type="ECO:0000313" key="11">
    <source>
        <dbReference type="EnsemblPlants" id="QL11p040883:mrna"/>
    </source>
</evidence>
<evidence type="ECO:0000256" key="5">
    <source>
        <dbReference type="ARBA" id="ARBA00023004"/>
    </source>
</evidence>
<dbReference type="PANTHER" id="PTHR31619">
    <property type="entry name" value="4-HYDROXY-3-METHYLBUT-2-ENYL DIPHOSPHATE REDUCTASE, CHLOROPLASTIC"/>
    <property type="match status" value="1"/>
</dbReference>
<dbReference type="GO" id="GO:0046872">
    <property type="term" value="F:metal ion binding"/>
    <property type="evidence" value="ECO:0007669"/>
    <property type="project" value="UniProtKB-KW"/>
</dbReference>
<dbReference type="Gramene" id="QL11p040883:mrna">
    <property type="protein sequence ID" value="QL11p040883:mrna"/>
    <property type="gene ID" value="QL11p040883"/>
</dbReference>
<name>A0A7N2MZI4_QUELO</name>
<evidence type="ECO:0000256" key="2">
    <source>
        <dbReference type="ARBA" id="ARBA00022485"/>
    </source>
</evidence>
<evidence type="ECO:0000313" key="12">
    <source>
        <dbReference type="Proteomes" id="UP000594261"/>
    </source>
</evidence>
<reference evidence="11" key="2">
    <citation type="submission" date="2021-01" db="UniProtKB">
        <authorList>
            <consortium name="EnsemblPlants"/>
        </authorList>
    </citation>
    <scope>IDENTIFICATION</scope>
</reference>
<dbReference type="Proteomes" id="UP000594261">
    <property type="component" value="Chromosome 11"/>
</dbReference>